<evidence type="ECO:0000313" key="3">
    <source>
        <dbReference type="EMBL" id="KGM49005.1"/>
    </source>
</evidence>
<accession>A0A0A0EFB8</accession>
<dbReference type="InterPro" id="IPR004165">
    <property type="entry name" value="CoA_trans_fam_I"/>
</dbReference>
<dbReference type="PANTHER" id="PTHR13707:SF57">
    <property type="entry name" value="SUCCINYL-COA:3-KETOACID COENZYME A TRANSFERASE SUBUNIT B-RELATED"/>
    <property type="match status" value="1"/>
</dbReference>
<dbReference type="RefSeq" id="WP_043747909.1">
    <property type="nucleotide sequence ID" value="NZ_AQQX01000003.1"/>
</dbReference>
<dbReference type="Gene3D" id="3.40.1080.10">
    <property type="entry name" value="Glutaconate Coenzyme A-transferase"/>
    <property type="match status" value="1"/>
</dbReference>
<reference evidence="3 4" key="1">
    <citation type="journal article" date="2015" name="Antonie Van Leeuwenhoek">
        <title>Pseudooceanicola atlanticus gen. nov. sp. nov., isolated from surface seawater of the Atlantic Ocean and reclassification of Oceanicola batsensis, Oceanicola marinus, Oceanicola nitratireducens, Oceanicola nanhaiensis, Oceanicola antarcticus and Oceanicola flagellatus, as Pseudooceanicola batsensis comb. nov., Pseudooceanicola marinus comb. nov., Pseudooceanicola nitratireducens comb. nov., Pseudooceanicola nanhaiensis comb. nov., Pseudooceanicola antarcticus comb. nov., and Pseudooceanicola flagellatus comb. nov.</title>
        <authorList>
            <person name="Lai Q."/>
            <person name="Li G."/>
            <person name="Liu X."/>
            <person name="Du Y."/>
            <person name="Sun F."/>
            <person name="Shao Z."/>
        </authorList>
    </citation>
    <scope>NUCLEOTIDE SEQUENCE [LARGE SCALE GENOMIC DNA]</scope>
    <source>
        <strain evidence="3 4">22II-s11g</strain>
    </source>
</reference>
<dbReference type="GO" id="GO:0008410">
    <property type="term" value="F:CoA-transferase activity"/>
    <property type="evidence" value="ECO:0007669"/>
    <property type="project" value="InterPro"/>
</dbReference>
<evidence type="ECO:0000256" key="1">
    <source>
        <dbReference type="ARBA" id="ARBA00007047"/>
    </source>
</evidence>
<dbReference type="STRING" id="1461694.ATO9_09945"/>
<dbReference type="PROSITE" id="PS01274">
    <property type="entry name" value="COA_TRANSF_2"/>
    <property type="match status" value="1"/>
</dbReference>
<name>A0A0A0EFB8_9RHOB</name>
<dbReference type="AlphaFoldDB" id="A0A0A0EFB8"/>
<keyword evidence="4" id="KW-1185">Reference proteome</keyword>
<dbReference type="InterPro" id="IPR037171">
    <property type="entry name" value="NagB/RpiA_transferase-like"/>
</dbReference>
<dbReference type="SUPFAM" id="SSF100950">
    <property type="entry name" value="NagB/RpiA/CoA transferase-like"/>
    <property type="match status" value="1"/>
</dbReference>
<dbReference type="Pfam" id="PF01144">
    <property type="entry name" value="CoA_trans"/>
    <property type="match status" value="1"/>
</dbReference>
<proteinExistence type="inferred from homology"/>
<dbReference type="Proteomes" id="UP000030004">
    <property type="component" value="Unassembled WGS sequence"/>
</dbReference>
<organism evidence="3 4">
    <name type="scientific">Pseudooceanicola atlanticus</name>
    <dbReference type="NCBI Taxonomy" id="1461694"/>
    <lineage>
        <taxon>Bacteria</taxon>
        <taxon>Pseudomonadati</taxon>
        <taxon>Pseudomonadota</taxon>
        <taxon>Alphaproteobacteria</taxon>
        <taxon>Rhodobacterales</taxon>
        <taxon>Paracoccaceae</taxon>
        <taxon>Pseudooceanicola</taxon>
    </lineage>
</organism>
<dbReference type="EMBL" id="AQQX01000003">
    <property type="protein sequence ID" value="KGM49005.1"/>
    <property type="molecule type" value="Genomic_DNA"/>
</dbReference>
<dbReference type="eggNOG" id="COG2057">
    <property type="taxonomic scope" value="Bacteria"/>
</dbReference>
<dbReference type="InterPro" id="IPR012791">
    <property type="entry name" value="3-oxoacid_CoA-transf_B"/>
</dbReference>
<gene>
    <name evidence="3" type="ORF">ATO9_09945</name>
</gene>
<dbReference type="SMART" id="SM00882">
    <property type="entry name" value="CoA_trans"/>
    <property type="match status" value="1"/>
</dbReference>
<sequence>MTPLTRDGIAARLAQDIQDGWHVNFGIGMPELVANYLPEGREILLHSENGILGMGPYPDEKDIDWTLINAGKKPITMIKGASLFDHAWSFGIVRGGHLELCVLGGYQVAPNGDLANWARDADDPLPAIGGAMDLAAGAQRIYVMMTHNANNGAAKLLTSCTYPLTGAGIVKKVFTDLAVIEVTDDGFLVTDMIPGLSREELQARSDAPLAFSDTIADLTDRAA</sequence>
<dbReference type="OrthoDB" id="9778604at2"/>
<evidence type="ECO:0000256" key="2">
    <source>
        <dbReference type="ARBA" id="ARBA00022679"/>
    </source>
</evidence>
<keyword evidence="2 3" id="KW-0808">Transferase</keyword>
<dbReference type="NCBIfam" id="TIGR02428">
    <property type="entry name" value="pcaJ_scoB_fam"/>
    <property type="match status" value="1"/>
</dbReference>
<dbReference type="PANTHER" id="PTHR13707">
    <property type="entry name" value="KETOACID-COENZYME A TRANSFERASE"/>
    <property type="match status" value="1"/>
</dbReference>
<comment type="caution">
    <text evidence="3">The sequence shown here is derived from an EMBL/GenBank/DDBJ whole genome shotgun (WGS) entry which is preliminary data.</text>
</comment>
<evidence type="ECO:0000313" key="4">
    <source>
        <dbReference type="Proteomes" id="UP000030004"/>
    </source>
</evidence>
<comment type="similarity">
    <text evidence="1">Belongs to the 3-oxoacid CoA-transferase subunit B family.</text>
</comment>
<dbReference type="InterPro" id="IPR004164">
    <property type="entry name" value="CoA_transf_AS"/>
</dbReference>
<protein>
    <submittedName>
        <fullName evidence="3">3-oxoadipate CoA-transferase</fullName>
    </submittedName>
</protein>